<name>A0A9P0BHT9_BRAAE</name>
<dbReference type="Proteomes" id="UP001154078">
    <property type="component" value="Chromosome 8"/>
</dbReference>
<organism evidence="3 4">
    <name type="scientific">Brassicogethes aeneus</name>
    <name type="common">Rape pollen beetle</name>
    <name type="synonym">Meligethes aeneus</name>
    <dbReference type="NCBI Taxonomy" id="1431903"/>
    <lineage>
        <taxon>Eukaryota</taxon>
        <taxon>Metazoa</taxon>
        <taxon>Ecdysozoa</taxon>
        <taxon>Arthropoda</taxon>
        <taxon>Hexapoda</taxon>
        <taxon>Insecta</taxon>
        <taxon>Pterygota</taxon>
        <taxon>Neoptera</taxon>
        <taxon>Endopterygota</taxon>
        <taxon>Coleoptera</taxon>
        <taxon>Polyphaga</taxon>
        <taxon>Cucujiformia</taxon>
        <taxon>Nitidulidae</taxon>
        <taxon>Meligethinae</taxon>
        <taxon>Brassicogethes</taxon>
    </lineage>
</organism>
<gene>
    <name evidence="3" type="ORF">MELIAE_LOCUS12047</name>
</gene>
<accession>A0A9P0BHT9</accession>
<feature type="region of interest" description="Disordered" evidence="1">
    <location>
        <begin position="1"/>
        <end position="30"/>
    </location>
</feature>
<protein>
    <recommendedName>
        <fullName evidence="2">V(D)J recombination-activating protein 1 RNase H domain-containing protein</fullName>
    </recommendedName>
</protein>
<dbReference type="Pfam" id="PF26100">
    <property type="entry name" value="RAG1_RNase_H"/>
    <property type="match status" value="1"/>
</dbReference>
<feature type="domain" description="V(D)J recombination-activating protein 1 RNase H" evidence="2">
    <location>
        <begin position="661"/>
        <end position="782"/>
    </location>
</feature>
<evidence type="ECO:0000259" key="2">
    <source>
        <dbReference type="Pfam" id="PF26100"/>
    </source>
</evidence>
<dbReference type="AlphaFoldDB" id="A0A9P0BHT9"/>
<dbReference type="OrthoDB" id="6627303at2759"/>
<evidence type="ECO:0000256" key="1">
    <source>
        <dbReference type="SAM" id="MobiDB-lite"/>
    </source>
</evidence>
<proteinExistence type="predicted"/>
<sequence>MNENTSVKNKKQMRKSQYNQNYTKKLKATEKYDDYKRRKTDYMRKYRENKKNIEKKMLFADLKKVVKDRREAVHERVKKYRERKSQEISKSSKLGFVGYNCIQTLGKAVKKAKLAIPASPTKKRAVLANIVSKMDDKEKQEFINVIKSTPVKRKCIPNWILIKAIYTFLERDDISRVSPKIRDVREYVCPETGQTKLLSTRHMLLTIKEAFALFDEEQKSKGESSCGINYFYQHRPAHIKMIRDLPHNVCMCSYHSNFIEAVSSLHKAVDSLPNYDNGFVKLFICKESKMDCWFGRCDKCPGISIFKLNELVGDISLDSKISWMVWKKVGVNRIEKVKENGSLANLIDHTCALSAKFLKHSFIKREQSEMFNMHDRPRAKNVQFPDEGLLQVDFAENFICEGQDEQKTLNPTSISSRNYLFAAIKGISNCENWDDEYLKKVEDVILSFAIILKKRWDRCHRTISIFMESEEEWLMNKFEFPDKIKKSHNIGRPHKSFGESSDRSQREKTKIVANSLCSPQIRRLAQSTLQYKGKRIAAKMVGEIFDTPEQAQTIKKALFKLETKKPIAMTSDEALAHMLDNDLTKQQYLNVRLTTKQRNADIFPPYDQVLEAKKRCYPESIEITETSCRVPLQSLLTHTINRILDIYSIGKIVGSKNYEMIYKWGCDGSSGHARYKQRYMSPDAESDANLFLISLVPLQLRHKNGDGSTVIIWQNSRPSSTRFCRPLKFAFAKETKELTREEVNSIDEEIDNLKPTIVIRNNSTLTINHCLIFSMIDGKVCNSVTNTSSQKCYIWGCCPKEMNILEKWDAVTVEPELLRFGLSTLHAWIRFFECLLHIAYRLHFKKWQIKIQDKLRSELGLLVDVVLQGHGTTNDGNTARRFFSNAVKSAEITGIDVNLIIRFDIILKTIASGYDINVDAFRSYTRDTASLYVSLYPWYYMPASVHKILMHGADVIKFSILPIGLLSEEAQEARNKDYKKYREHHSRKSSRLNTNTDLFHRLLETSDPYLSSIRIEPRKKKTQICDTVKSLVILNENDNRSVKSEDSNESD</sequence>
<evidence type="ECO:0000313" key="4">
    <source>
        <dbReference type="Proteomes" id="UP001154078"/>
    </source>
</evidence>
<reference evidence="3" key="1">
    <citation type="submission" date="2021-12" db="EMBL/GenBank/DDBJ databases">
        <authorList>
            <person name="King R."/>
        </authorList>
    </citation>
    <scope>NUCLEOTIDE SEQUENCE</scope>
</reference>
<dbReference type="PANTHER" id="PTHR46601">
    <property type="entry name" value="ULP_PROTEASE DOMAIN-CONTAINING PROTEIN"/>
    <property type="match status" value="1"/>
</dbReference>
<dbReference type="InterPro" id="IPR058554">
    <property type="entry name" value="RAG1_RNase_H"/>
</dbReference>
<evidence type="ECO:0000313" key="3">
    <source>
        <dbReference type="EMBL" id="CAH0563057.1"/>
    </source>
</evidence>
<keyword evidence="4" id="KW-1185">Reference proteome</keyword>
<dbReference type="EMBL" id="OV121139">
    <property type="protein sequence ID" value="CAH0563057.1"/>
    <property type="molecule type" value="Genomic_DNA"/>
</dbReference>
<dbReference type="PANTHER" id="PTHR46601:SF2">
    <property type="entry name" value="UBIQUITIN-LIKE PROTEASE FAMILY PROFILE DOMAIN-CONTAINING PROTEIN"/>
    <property type="match status" value="1"/>
</dbReference>